<feature type="transmembrane region" description="Helical" evidence="2">
    <location>
        <begin position="84"/>
        <end position="103"/>
    </location>
</feature>
<dbReference type="InterPro" id="IPR038765">
    <property type="entry name" value="Papain-like_cys_pep_sf"/>
</dbReference>
<gene>
    <name evidence="4" type="ORF">GCM10009784_24320</name>
</gene>
<reference evidence="5" key="1">
    <citation type="journal article" date="2019" name="Int. J. Syst. Evol. Microbiol.">
        <title>The Global Catalogue of Microorganisms (GCM) 10K type strain sequencing project: providing services to taxonomists for standard genome sequencing and annotation.</title>
        <authorList>
            <consortium name="The Broad Institute Genomics Platform"/>
            <consortium name="The Broad Institute Genome Sequencing Center for Infectious Disease"/>
            <person name="Wu L."/>
            <person name="Ma J."/>
        </authorList>
    </citation>
    <scope>NUCLEOTIDE SEQUENCE [LARGE SCALE GENOMIC DNA]</scope>
    <source>
        <strain evidence="5">JCM 14917</strain>
    </source>
</reference>
<feature type="transmembrane region" description="Helical" evidence="2">
    <location>
        <begin position="234"/>
        <end position="252"/>
    </location>
</feature>
<organism evidence="4 5">
    <name type="scientific">Arthrobacter parietis</name>
    <dbReference type="NCBI Taxonomy" id="271434"/>
    <lineage>
        <taxon>Bacteria</taxon>
        <taxon>Bacillati</taxon>
        <taxon>Actinomycetota</taxon>
        <taxon>Actinomycetes</taxon>
        <taxon>Micrococcales</taxon>
        <taxon>Micrococcaceae</taxon>
        <taxon>Arthrobacter</taxon>
    </lineage>
</organism>
<keyword evidence="5" id="KW-1185">Reference proteome</keyword>
<evidence type="ECO:0000259" key="3">
    <source>
        <dbReference type="SMART" id="SM00460"/>
    </source>
</evidence>
<dbReference type="Gene3D" id="3.10.620.30">
    <property type="match status" value="1"/>
</dbReference>
<dbReference type="InterPro" id="IPR052901">
    <property type="entry name" value="Bact_TGase-like"/>
</dbReference>
<feature type="transmembrane region" description="Helical" evidence="2">
    <location>
        <begin position="167"/>
        <end position="187"/>
    </location>
</feature>
<accession>A0ABP5MTR2</accession>
<dbReference type="RefSeq" id="WP_346028444.1">
    <property type="nucleotide sequence ID" value="NZ_BAAAON010000003.1"/>
</dbReference>
<dbReference type="Pfam" id="PF13559">
    <property type="entry name" value="DUF4129"/>
    <property type="match status" value="1"/>
</dbReference>
<dbReference type="Pfam" id="PF11992">
    <property type="entry name" value="TgpA_N"/>
    <property type="match status" value="1"/>
</dbReference>
<feature type="transmembrane region" description="Helical" evidence="2">
    <location>
        <begin position="632"/>
        <end position="651"/>
    </location>
</feature>
<comment type="caution">
    <text evidence="4">The sequence shown here is derived from an EMBL/GenBank/DDBJ whole genome shotgun (WGS) entry which is preliminary data.</text>
</comment>
<dbReference type="Pfam" id="PF01841">
    <property type="entry name" value="Transglut_core"/>
    <property type="match status" value="1"/>
</dbReference>
<feature type="region of interest" description="Disordered" evidence="1">
    <location>
        <begin position="589"/>
        <end position="626"/>
    </location>
</feature>
<dbReference type="PANTHER" id="PTHR42736:SF1">
    <property type="entry name" value="PROTEIN-GLUTAMINE GAMMA-GLUTAMYLTRANSFERASE"/>
    <property type="match status" value="1"/>
</dbReference>
<evidence type="ECO:0000313" key="4">
    <source>
        <dbReference type="EMBL" id="GAA2176718.1"/>
    </source>
</evidence>
<evidence type="ECO:0000256" key="2">
    <source>
        <dbReference type="SAM" id="Phobius"/>
    </source>
</evidence>
<evidence type="ECO:0000313" key="5">
    <source>
        <dbReference type="Proteomes" id="UP001500974"/>
    </source>
</evidence>
<keyword evidence="2" id="KW-1133">Transmembrane helix</keyword>
<protein>
    <submittedName>
        <fullName evidence="4">DUF3488 and transglutaminase-like domain-containing protein</fullName>
    </submittedName>
</protein>
<proteinExistence type="predicted"/>
<evidence type="ECO:0000256" key="1">
    <source>
        <dbReference type="SAM" id="MobiDB-lite"/>
    </source>
</evidence>
<dbReference type="InterPro" id="IPR021878">
    <property type="entry name" value="TgpA_N"/>
</dbReference>
<dbReference type="SMART" id="SM00460">
    <property type="entry name" value="TGc"/>
    <property type="match status" value="1"/>
</dbReference>
<dbReference type="InterPro" id="IPR002931">
    <property type="entry name" value="Transglutaminase-like"/>
</dbReference>
<keyword evidence="2" id="KW-0472">Membrane</keyword>
<sequence>MTATLFRPPADGQAQRVLPNRPAATRRSHWHLLVTAASFGAVMLTSTSLSGVIFGWTWFTPVLVTVGTVLFFMALTRVSRLPSYFAPLVGILALAGSLIWQFFPSQSTFGFFPGDGFVGRLTILLGHAENTVVSQVAPVLPTAGLFLVVCAGMGLIAVLVDTLATSLRMPATAGLALLAVLVVPAVVRINSVGVPAFIAAVAGFLLLLGCAHWRESQWESASSGELSGAHLTRGVTIGALALGIAVVLPLAIPGFNSGAFPQGARVNLWGAATGLNPIVTLGNDLRNPNGFGRIEYSTTSDDPLYLRSVTLEDFSGQRWEPDQRLGQRVAGVDELFSENQPFAATTLTRVSTDSFTSPWLLAPYAPVSVEGLNGRWAYDPANLSILAIDGGSTAQQEYLIRSAEPVLTRERLQAIPPADPQSVPEQFLALPDSMPGIIGETTAAVVDGISNPYDQAIAIQQFLRGPSFVYSVDAPVDGGYDGNSLDVMARFLESKSGYCVHYAGTMAVMARQAGIPSRVAVGYSPGTPTGDVSRGPNDERFVEFSVNSKDAHAWPELYFEGVGWVRFEPTPSRGSVPEYAFSTVVPTGPVPNEGNLNPNALPGTPSTATPSPQALEEESPQAVRESAERSSALGVILGGVLVLLALTPMALRRMRTRRRRRSVTANTEGVGSATVAWAETVELAADYGVPPLPTDTPRTFEQRLRAGFDEGPAAALARLRRAYEEEEYAEFAVSGAQPRTANSWDDVQAVTDALHESATPAARLRARFWPRSLSQPFGAQRSEEVVAAVAAASR</sequence>
<dbReference type="InterPro" id="IPR025403">
    <property type="entry name" value="TgpA-like_C"/>
</dbReference>
<name>A0ABP5MTR2_9MICC</name>
<feature type="compositionally biased region" description="Polar residues" evidence="1">
    <location>
        <begin position="594"/>
        <end position="612"/>
    </location>
</feature>
<dbReference type="Proteomes" id="UP001500974">
    <property type="component" value="Unassembled WGS sequence"/>
</dbReference>
<feature type="domain" description="Transglutaminase-like" evidence="3">
    <location>
        <begin position="491"/>
        <end position="571"/>
    </location>
</feature>
<feature type="transmembrane region" description="Helical" evidence="2">
    <location>
        <begin position="139"/>
        <end position="160"/>
    </location>
</feature>
<feature type="transmembrane region" description="Helical" evidence="2">
    <location>
        <begin position="53"/>
        <end position="72"/>
    </location>
</feature>
<feature type="transmembrane region" description="Helical" evidence="2">
    <location>
        <begin position="30"/>
        <end position="47"/>
    </location>
</feature>
<dbReference type="EMBL" id="BAAAON010000003">
    <property type="protein sequence ID" value="GAA2176718.1"/>
    <property type="molecule type" value="Genomic_DNA"/>
</dbReference>
<dbReference type="PANTHER" id="PTHR42736">
    <property type="entry name" value="PROTEIN-GLUTAMINE GAMMA-GLUTAMYLTRANSFERASE"/>
    <property type="match status" value="1"/>
</dbReference>
<keyword evidence="2" id="KW-0812">Transmembrane</keyword>
<dbReference type="SUPFAM" id="SSF54001">
    <property type="entry name" value="Cysteine proteinases"/>
    <property type="match status" value="1"/>
</dbReference>
<feature type="transmembrane region" description="Helical" evidence="2">
    <location>
        <begin position="193"/>
        <end position="213"/>
    </location>
</feature>